<dbReference type="SUPFAM" id="SSF51735">
    <property type="entry name" value="NAD(P)-binding Rossmann-fold domains"/>
    <property type="match status" value="1"/>
</dbReference>
<dbReference type="InterPro" id="IPR036291">
    <property type="entry name" value="NAD(P)-bd_dom_sf"/>
</dbReference>
<dbReference type="InterPro" id="IPR001236">
    <property type="entry name" value="Lactate/malate_DH_N"/>
</dbReference>
<evidence type="ECO:0000313" key="7">
    <source>
        <dbReference type="EMBL" id="SVE29371.1"/>
    </source>
</evidence>
<sequence length="169" mass="17693">MIRNKIALIGAGNIGGTLAHLAGLKELGDVVLFDIVKGVPQGKALDIAQSSPIDGFDANLLGANSYRAIRGADLVIVTAGIPRKPGMSRDDLIEINSGVMEAVGAGIKVNCPNAFVICITNPLDAMVWALREAGSLPHHKVVGMAGILDTARFRYFLAEAMSVSVKDVT</sequence>
<dbReference type="AlphaFoldDB" id="A0A383CB50"/>
<dbReference type="EMBL" id="UINC01207334">
    <property type="protein sequence ID" value="SVE29371.1"/>
    <property type="molecule type" value="Genomic_DNA"/>
</dbReference>
<dbReference type="GO" id="GO:0006099">
    <property type="term" value="P:tricarboxylic acid cycle"/>
    <property type="evidence" value="ECO:0007669"/>
    <property type="project" value="UniProtKB-KW"/>
</dbReference>
<keyword evidence="4" id="KW-0520">NAD</keyword>
<dbReference type="GO" id="GO:0005737">
    <property type="term" value="C:cytoplasm"/>
    <property type="evidence" value="ECO:0007669"/>
    <property type="project" value="TreeGrafter"/>
</dbReference>
<evidence type="ECO:0000256" key="3">
    <source>
        <dbReference type="ARBA" id="ARBA00023002"/>
    </source>
</evidence>
<evidence type="ECO:0000256" key="1">
    <source>
        <dbReference type="ARBA" id="ARBA00012995"/>
    </source>
</evidence>
<dbReference type="FunFam" id="3.40.50.720:FF:000018">
    <property type="entry name" value="Malate dehydrogenase"/>
    <property type="match status" value="1"/>
</dbReference>
<dbReference type="InterPro" id="IPR001557">
    <property type="entry name" value="L-lactate/malate_DH"/>
</dbReference>
<dbReference type="PANTHER" id="PTHR11540">
    <property type="entry name" value="MALATE AND LACTATE DEHYDROGENASE"/>
    <property type="match status" value="1"/>
</dbReference>
<keyword evidence="2" id="KW-0816">Tricarboxylic acid cycle</keyword>
<keyword evidence="3" id="KW-0560">Oxidoreductase</keyword>
<evidence type="ECO:0000256" key="2">
    <source>
        <dbReference type="ARBA" id="ARBA00022532"/>
    </source>
</evidence>
<dbReference type="GO" id="GO:0030060">
    <property type="term" value="F:L-malate dehydrogenase (NAD+) activity"/>
    <property type="evidence" value="ECO:0007669"/>
    <property type="project" value="UniProtKB-EC"/>
</dbReference>
<proteinExistence type="predicted"/>
<dbReference type="Gene3D" id="3.40.50.720">
    <property type="entry name" value="NAD(P)-binding Rossmann-like Domain"/>
    <property type="match status" value="1"/>
</dbReference>
<feature type="non-terminal residue" evidence="7">
    <location>
        <position position="169"/>
    </location>
</feature>
<dbReference type="PANTHER" id="PTHR11540:SF16">
    <property type="entry name" value="MALATE DEHYDROGENASE, MITOCHONDRIAL"/>
    <property type="match status" value="1"/>
</dbReference>
<feature type="domain" description="Lactate/malate dehydrogenase N-terminal" evidence="6">
    <location>
        <begin position="5"/>
        <end position="143"/>
    </location>
</feature>
<name>A0A383CB50_9ZZZZ</name>
<dbReference type="PRINTS" id="PR00086">
    <property type="entry name" value="LLDHDRGNASE"/>
</dbReference>
<evidence type="ECO:0000259" key="6">
    <source>
        <dbReference type="Pfam" id="PF00056"/>
    </source>
</evidence>
<evidence type="ECO:0000256" key="5">
    <source>
        <dbReference type="ARBA" id="ARBA00048313"/>
    </source>
</evidence>
<evidence type="ECO:0000256" key="4">
    <source>
        <dbReference type="ARBA" id="ARBA00023027"/>
    </source>
</evidence>
<protein>
    <recommendedName>
        <fullName evidence="1">malate dehydrogenase</fullName>
        <ecNumber evidence="1">1.1.1.37</ecNumber>
    </recommendedName>
</protein>
<reference evidence="7" key="1">
    <citation type="submission" date="2018-05" db="EMBL/GenBank/DDBJ databases">
        <authorList>
            <person name="Lanie J.A."/>
            <person name="Ng W.-L."/>
            <person name="Kazmierczak K.M."/>
            <person name="Andrzejewski T.M."/>
            <person name="Davidsen T.M."/>
            <person name="Wayne K.J."/>
            <person name="Tettelin H."/>
            <person name="Glass J.I."/>
            <person name="Rusch D."/>
            <person name="Podicherti R."/>
            <person name="Tsui H.-C.T."/>
            <person name="Winkler M.E."/>
        </authorList>
    </citation>
    <scope>NUCLEOTIDE SEQUENCE</scope>
</reference>
<dbReference type="GO" id="GO:0019752">
    <property type="term" value="P:carboxylic acid metabolic process"/>
    <property type="evidence" value="ECO:0007669"/>
    <property type="project" value="InterPro"/>
</dbReference>
<organism evidence="7">
    <name type="scientific">marine metagenome</name>
    <dbReference type="NCBI Taxonomy" id="408172"/>
    <lineage>
        <taxon>unclassified sequences</taxon>
        <taxon>metagenomes</taxon>
        <taxon>ecological metagenomes</taxon>
    </lineage>
</organism>
<dbReference type="EC" id="1.1.1.37" evidence="1"/>
<gene>
    <name evidence="7" type="ORF">METZ01_LOCUS482225</name>
</gene>
<comment type="catalytic activity">
    <reaction evidence="5">
        <text>(S)-malate + NAD(+) = oxaloacetate + NADH + H(+)</text>
        <dbReference type="Rhea" id="RHEA:21432"/>
        <dbReference type="ChEBI" id="CHEBI:15378"/>
        <dbReference type="ChEBI" id="CHEBI:15589"/>
        <dbReference type="ChEBI" id="CHEBI:16452"/>
        <dbReference type="ChEBI" id="CHEBI:57540"/>
        <dbReference type="ChEBI" id="CHEBI:57945"/>
        <dbReference type="EC" id="1.1.1.37"/>
    </reaction>
</comment>
<dbReference type="Pfam" id="PF00056">
    <property type="entry name" value="Ldh_1_N"/>
    <property type="match status" value="1"/>
</dbReference>
<accession>A0A383CB50</accession>